<organism evidence="1 2">
    <name type="scientific">Epibacterium ulvae</name>
    <dbReference type="NCBI Taxonomy" id="1156985"/>
    <lineage>
        <taxon>Bacteria</taxon>
        <taxon>Pseudomonadati</taxon>
        <taxon>Pseudomonadota</taxon>
        <taxon>Alphaproteobacteria</taxon>
        <taxon>Rhodobacterales</taxon>
        <taxon>Roseobacteraceae</taxon>
        <taxon>Epibacterium</taxon>
    </lineage>
</organism>
<dbReference type="Proteomes" id="UP000198767">
    <property type="component" value="Unassembled WGS sequence"/>
</dbReference>
<dbReference type="EMBL" id="FMWG01000004">
    <property type="protein sequence ID" value="SCZ61327.1"/>
    <property type="molecule type" value="Genomic_DNA"/>
</dbReference>
<gene>
    <name evidence="1" type="ORF">SAMN04488118_104227</name>
</gene>
<keyword evidence="2" id="KW-1185">Reference proteome</keyword>
<dbReference type="AlphaFoldDB" id="A0A1G5QHX0"/>
<reference evidence="1 2" key="1">
    <citation type="submission" date="2016-10" db="EMBL/GenBank/DDBJ databases">
        <authorList>
            <person name="de Groot N.N."/>
        </authorList>
    </citation>
    <scope>NUCLEOTIDE SEQUENCE [LARGE SCALE GENOMIC DNA]</scope>
    <source>
        <strain evidence="1 2">U95</strain>
    </source>
</reference>
<accession>A0A1G5QHX0</accession>
<sequence>MGQKQLNAYHSAFRRYHVHFTELLLHKSFDARNTPLLQIVIFTIVWGLMRQIGPTCVAQFDW</sequence>
<protein>
    <submittedName>
        <fullName evidence="1">Uncharacterized protein</fullName>
    </submittedName>
</protein>
<name>A0A1G5QHX0_9RHOB</name>
<evidence type="ECO:0000313" key="2">
    <source>
        <dbReference type="Proteomes" id="UP000198767"/>
    </source>
</evidence>
<proteinExistence type="predicted"/>
<dbReference type="STRING" id="1156985.SAMN04488118_104227"/>
<evidence type="ECO:0000313" key="1">
    <source>
        <dbReference type="EMBL" id="SCZ61327.1"/>
    </source>
</evidence>